<keyword evidence="5" id="KW-1185">Reference proteome</keyword>
<keyword evidence="2" id="KW-1133">Transmembrane helix</keyword>
<dbReference type="PROSITE" id="PS50222">
    <property type="entry name" value="EF_HAND_2"/>
    <property type="match status" value="1"/>
</dbReference>
<organism evidence="4 5">
    <name type="scientific">Theileria equi strain WA</name>
    <dbReference type="NCBI Taxonomy" id="1537102"/>
    <lineage>
        <taxon>Eukaryota</taxon>
        <taxon>Sar</taxon>
        <taxon>Alveolata</taxon>
        <taxon>Apicomplexa</taxon>
        <taxon>Aconoidasida</taxon>
        <taxon>Piroplasmida</taxon>
        <taxon>Theileriidae</taxon>
        <taxon>Theileria</taxon>
    </lineage>
</organism>
<keyword evidence="2" id="KW-0472">Membrane</keyword>
<evidence type="ECO:0000259" key="3">
    <source>
        <dbReference type="PROSITE" id="PS50222"/>
    </source>
</evidence>
<dbReference type="RefSeq" id="XP_004832061.1">
    <property type="nucleotide sequence ID" value="XM_004832004.1"/>
</dbReference>
<dbReference type="Proteomes" id="UP000031512">
    <property type="component" value="Unassembled WGS sequence"/>
</dbReference>
<dbReference type="GeneID" id="15804244"/>
<reference evidence="4 5" key="1">
    <citation type="journal article" date="2012" name="BMC Genomics">
        <title>Comparative genomic analysis and phylogenetic position of Theileria equi.</title>
        <authorList>
            <person name="Kappmeyer L.S."/>
            <person name="Thiagarajan M."/>
            <person name="Herndon D.R."/>
            <person name="Ramsay J.D."/>
            <person name="Caler E."/>
            <person name="Djikeng A."/>
            <person name="Gillespie J.J."/>
            <person name="Lau A.O."/>
            <person name="Roalson E.H."/>
            <person name="Silva J.C."/>
            <person name="Silva M.G."/>
            <person name="Suarez C.E."/>
            <person name="Ueti M.W."/>
            <person name="Nene V.M."/>
            <person name="Mealey R.H."/>
            <person name="Knowles D.P."/>
            <person name="Brayton K.A."/>
        </authorList>
    </citation>
    <scope>NUCLEOTIDE SEQUENCE [LARGE SCALE GENOMIC DNA]</scope>
    <source>
        <strain evidence="4 5">WA</strain>
    </source>
</reference>
<feature type="domain" description="EF-hand" evidence="3">
    <location>
        <begin position="1467"/>
        <end position="1493"/>
    </location>
</feature>
<dbReference type="InterPro" id="IPR002048">
    <property type="entry name" value="EF_hand_dom"/>
</dbReference>
<dbReference type="STRING" id="1537102.L1LBF7"/>
<dbReference type="KEGG" id="beq:BEWA_044500"/>
<evidence type="ECO:0000313" key="5">
    <source>
        <dbReference type="Proteomes" id="UP000031512"/>
    </source>
</evidence>
<sequence>MGELVVDIHNRCTRVKCKCAGNKQILTAKAGSLSGIKGFGYCTHEVIGKAQISIVTWRTVELARKGFFRPFEGARSLTVYYHSRFDGKKNLIKKPLFIRVKYEGNKTYWFESLGSYDNKRWRRLDQSELNGFPGDDSYADKAEFEERLKEVACRLFLFHIIRIDLYQKNSYLCPICTRHINVEFRQESHPVISGYKRYSYEGFTNNFVLVHKGTQLTYRKRSLITGLGYFLPIRVEKDYIDKVSVYYWDGDVDHSKPLLLQIITTGDVSYWFENFGKPGGKYDKWKAIGNAESNGFNYYGYQLKERLDVLNCIYNEVVQIDIGKQVCHNSKHYLHRNRMTYTCGEEYGTYPVIHAYRYQPSRSFSRGVFDISDVTVNGQHQKFQDNPLPLQGVTRLMAYISPCDKEKPFLICVEYGKSVNTRENNTYKWYYRKSKGDEWEVYPEFTSIQSPRHVKTKLGDILDGLRDTLGLQECNVITEAEGIQIDVSKTVDPGYFTTYYYESTVTQKKYSMFLNKTERYPLFGFFMNTHRANTTSKTFTLGKFLQGKGYIVAGKKTPGVENVQVYFWQGSPNIPILLGIKQQNKDPKYYGKLVSGDTWGDDQVNKMDKQQALDHQNCQINGAIPIELTNPEDLQGFQSKDKQSSCMRYKFVRKSVQPQLPLGAAETYTGIGYQIPDKTKISRVTYGLNPTNITPPYQEEKPLLHIYRWKNSGIPLLVEFITTPNESDWFENINRDSLSWKHIHKIEADGFYTTGDSNPKLTENFTKKINEVNCRVHSVVQLDISLQTGSYCHSHSGRIKVTKEQLSAYSGFIGYSHEPTTEDNTFIVSSIFYGIHRQDTGKLTLPIRNVSKVTVYFPECNTTIPLLIHIKYDKEKETWLKKTNDYHNWEDVTNEIPGVRTNEKIRNILEQVKGETNACTKPKTLPILRHSRVTSSDTGNANDPAFGPGQQISDQNNGDKLDSLNDIFNDTDILYQESLEFFGPDDEEEDTRIKNEQATHTFVSDSQSSIMAQLLKHNPYLSGTSIISLSQAAFTTPKVIIDIKKSPDKEYTYTVSNIGEVFLQKDEDPYGSGFNRFLHVSNEDIPFEVEKVEYNGDGKRDIKPNGLIESYSVWYWKNDNGMINPLLVEIEKSDNTYEYHYNKGGNEWTELQENTLPPFKDEPLETQLDGLNCYLNQAVTMDLSESRKNGGPYCCSYHERTSLKKVSVTSGSVNAPGSGTTRSIPYYKHEISGGTKLSKIKYYIGDDTVGSKRKSIKIPGLKSSANDSVKIYVFYCSKDNPVLIYLDSSQHVKGWYRKDKSSDEKPWIKVLDNLSTKTPDNIKSCNDEFNELVSILNSFGCDNYQKCSDNSDAKIQVQAQTDSGVTVELRQKSGNYSGSPSGKNKINVAASEGPKNFDKYIHTITTSSKLAEIKDDQDSTIKGPTGNNVSLVAAYYWKHGTSKNPLLIEVEDNGNYTYYANSKTDPWKVYDTKKSGQLDQAELEKKLTLLNCEMNNVVQIDVNRTEGLYCHEPGDSQSLHKDKKVKVTETGQGQLGKYTAYSHTPTNGGGTFNISELKKGDNVTLTGIRTPVKNASEVVVYMCPKNGNTPLLIYVKEGGGTKKWFKILDCDSSVSTWERTYSLNDKKDTDHSSIVNFLDELNSTCKPPAITIDIYERSGTGKHTIYGGNSSNVYITPNSSIAEFTDSTYKVHGRNYFTLQGINYSNKPTSGIIYNGSCISKVTSVSVFYWSHLENDSRKGPPDDRGKPLLVKITTQDHIGKNKVDSYYENTDPKENLSWKRATGDLPDQLEKKLKLLNCRFNNAIVIDINQKSTPGHYDACETTARTSMDPNHATDKMKVDQDPGDTGKLLNYKVYKHTLNGNGKFHVTEFINNGATSRETLNGISPLPILDVTEVKVYICEKDERPLLLYYRNGGNHHWYKNKDTGNSNTGEWEKETSELSTSDDTNQYEKILDVLNGLDSSCRSDTPQASALGLELATGSALAGYVSSGVFAGAGGLTGLGWWAFKRTKGDPWVRQI</sequence>
<protein>
    <recommendedName>
        <fullName evidence="3">EF-hand domain-containing protein</fullName>
    </recommendedName>
</protein>
<dbReference type="GO" id="GO:0005509">
    <property type="term" value="F:calcium ion binding"/>
    <property type="evidence" value="ECO:0007669"/>
    <property type="project" value="InterPro"/>
</dbReference>
<dbReference type="EMBL" id="ACOU01000006">
    <property type="protein sequence ID" value="EKX72609.1"/>
    <property type="molecule type" value="Genomic_DNA"/>
</dbReference>
<feature type="transmembrane region" description="Helical" evidence="2">
    <location>
        <begin position="1984"/>
        <end position="2007"/>
    </location>
</feature>
<accession>L1LBF7</accession>
<comment type="caution">
    <text evidence="4">The sequence shown here is derived from an EMBL/GenBank/DDBJ whole genome shotgun (WGS) entry which is preliminary data.</text>
</comment>
<keyword evidence="2" id="KW-0812">Transmembrane</keyword>
<name>L1LBF7_THEEQ</name>
<feature type="region of interest" description="Disordered" evidence="1">
    <location>
        <begin position="933"/>
        <end position="961"/>
    </location>
</feature>
<dbReference type="OrthoDB" id="361062at2759"/>
<evidence type="ECO:0000256" key="1">
    <source>
        <dbReference type="SAM" id="MobiDB-lite"/>
    </source>
</evidence>
<gene>
    <name evidence="4" type="ORF">BEWA_044500</name>
</gene>
<evidence type="ECO:0000313" key="4">
    <source>
        <dbReference type="EMBL" id="EKX72609.1"/>
    </source>
</evidence>
<proteinExistence type="predicted"/>
<evidence type="ECO:0000256" key="2">
    <source>
        <dbReference type="SAM" id="Phobius"/>
    </source>
</evidence>
<dbReference type="VEuPathDB" id="PiroplasmaDB:BEWA_044500"/>